<evidence type="ECO:0000313" key="3">
    <source>
        <dbReference type="EMBL" id="KAG8238493.1"/>
    </source>
</evidence>
<comment type="caution">
    <text evidence="3">The sequence shown here is derived from an EMBL/GenBank/DDBJ whole genome shotgun (WGS) entry which is preliminary data.</text>
</comment>
<gene>
    <name evidence="3" type="ORF">J437_LFUL018629</name>
</gene>
<keyword evidence="2" id="KW-0472">Membrane</keyword>
<reference evidence="3" key="2">
    <citation type="submission" date="2017-10" db="EMBL/GenBank/DDBJ databases">
        <title>Ladona fulva Genome sequencing and assembly.</title>
        <authorList>
            <person name="Murali S."/>
            <person name="Richards S."/>
            <person name="Bandaranaike D."/>
            <person name="Bellair M."/>
            <person name="Blankenburg K."/>
            <person name="Chao H."/>
            <person name="Dinh H."/>
            <person name="Doddapaneni H."/>
            <person name="Dugan-Rocha S."/>
            <person name="Elkadiri S."/>
            <person name="Gnanaolivu R."/>
            <person name="Hernandez B."/>
            <person name="Skinner E."/>
            <person name="Javaid M."/>
            <person name="Lee S."/>
            <person name="Li M."/>
            <person name="Ming W."/>
            <person name="Munidasa M."/>
            <person name="Muniz J."/>
            <person name="Nguyen L."/>
            <person name="Hughes D."/>
            <person name="Osuji N."/>
            <person name="Pu L.-L."/>
            <person name="Puazo M."/>
            <person name="Qu C."/>
            <person name="Quiroz J."/>
            <person name="Raj R."/>
            <person name="Weissenberger G."/>
            <person name="Xin Y."/>
            <person name="Zou X."/>
            <person name="Han Y."/>
            <person name="Worley K."/>
            <person name="Muzny D."/>
            <person name="Gibbs R."/>
        </authorList>
    </citation>
    <scope>NUCLEOTIDE SEQUENCE</scope>
    <source>
        <strain evidence="3">Sampled in the wild</strain>
    </source>
</reference>
<reference evidence="3" key="1">
    <citation type="submission" date="2013-04" db="EMBL/GenBank/DDBJ databases">
        <authorList>
            <person name="Qu J."/>
            <person name="Murali S.C."/>
            <person name="Bandaranaike D."/>
            <person name="Bellair M."/>
            <person name="Blankenburg K."/>
            <person name="Chao H."/>
            <person name="Dinh H."/>
            <person name="Doddapaneni H."/>
            <person name="Downs B."/>
            <person name="Dugan-Rocha S."/>
            <person name="Elkadiri S."/>
            <person name="Gnanaolivu R.D."/>
            <person name="Hernandez B."/>
            <person name="Javaid M."/>
            <person name="Jayaseelan J.C."/>
            <person name="Lee S."/>
            <person name="Li M."/>
            <person name="Ming W."/>
            <person name="Munidasa M."/>
            <person name="Muniz J."/>
            <person name="Nguyen L."/>
            <person name="Ongeri F."/>
            <person name="Osuji N."/>
            <person name="Pu L.-L."/>
            <person name="Puazo M."/>
            <person name="Qu C."/>
            <person name="Quiroz J."/>
            <person name="Raj R."/>
            <person name="Weissenberger G."/>
            <person name="Xin Y."/>
            <person name="Zou X."/>
            <person name="Han Y."/>
            <person name="Richards S."/>
            <person name="Worley K."/>
            <person name="Muzny D."/>
            <person name="Gibbs R."/>
        </authorList>
    </citation>
    <scope>NUCLEOTIDE SEQUENCE</scope>
    <source>
        <strain evidence="3">Sampled in the wild</strain>
    </source>
</reference>
<protein>
    <submittedName>
        <fullName evidence="3">Uncharacterized protein</fullName>
    </submittedName>
</protein>
<feature type="region of interest" description="Disordered" evidence="1">
    <location>
        <begin position="185"/>
        <end position="205"/>
    </location>
</feature>
<name>A0A8K0KQF7_LADFU</name>
<dbReference type="EMBL" id="KZ309358">
    <property type="protein sequence ID" value="KAG8238493.1"/>
    <property type="molecule type" value="Genomic_DNA"/>
</dbReference>
<keyword evidence="2" id="KW-0812">Transmembrane</keyword>
<organism evidence="3 4">
    <name type="scientific">Ladona fulva</name>
    <name type="common">Scarce chaser dragonfly</name>
    <name type="synonym">Libellula fulva</name>
    <dbReference type="NCBI Taxonomy" id="123851"/>
    <lineage>
        <taxon>Eukaryota</taxon>
        <taxon>Metazoa</taxon>
        <taxon>Ecdysozoa</taxon>
        <taxon>Arthropoda</taxon>
        <taxon>Hexapoda</taxon>
        <taxon>Insecta</taxon>
        <taxon>Pterygota</taxon>
        <taxon>Palaeoptera</taxon>
        <taxon>Odonata</taxon>
        <taxon>Epiprocta</taxon>
        <taxon>Anisoptera</taxon>
        <taxon>Libelluloidea</taxon>
        <taxon>Libellulidae</taxon>
        <taxon>Ladona</taxon>
    </lineage>
</organism>
<feature type="transmembrane region" description="Helical" evidence="2">
    <location>
        <begin position="108"/>
        <end position="127"/>
    </location>
</feature>
<evidence type="ECO:0000313" key="4">
    <source>
        <dbReference type="Proteomes" id="UP000792457"/>
    </source>
</evidence>
<dbReference type="AlphaFoldDB" id="A0A8K0KQF7"/>
<evidence type="ECO:0000256" key="2">
    <source>
        <dbReference type="SAM" id="Phobius"/>
    </source>
</evidence>
<keyword evidence="4" id="KW-1185">Reference proteome</keyword>
<sequence length="215" mass="24444">MQQIKNNTLWWPCQVRCSIAFKNGKFIWRGLGIKEGFIQKVMRCSYGICNSLPERMAFAQSKVRYQPSSCASHQGQKELAQFPVLCRKTASPKAPWATLQAAFTSHPIVGVCLIVVLLILSPVLLAFTGQELICVGAPVRLFVRNWQTVFTDGYTFWYACPLMGKQVQISNLDNHTIAFLTRPRPLSRHPQKHQSHLPYHPHSHPPIWKQIPIPS</sequence>
<evidence type="ECO:0000256" key="1">
    <source>
        <dbReference type="SAM" id="MobiDB-lite"/>
    </source>
</evidence>
<proteinExistence type="predicted"/>
<accession>A0A8K0KQF7</accession>
<keyword evidence="2" id="KW-1133">Transmembrane helix</keyword>
<feature type="compositionally biased region" description="Basic residues" evidence="1">
    <location>
        <begin position="185"/>
        <end position="203"/>
    </location>
</feature>
<dbReference type="Proteomes" id="UP000792457">
    <property type="component" value="Unassembled WGS sequence"/>
</dbReference>